<keyword evidence="2" id="KW-1185">Reference proteome</keyword>
<organism evidence="1 2">
    <name type="scientific">Actinokineospora iranica</name>
    <dbReference type="NCBI Taxonomy" id="1271860"/>
    <lineage>
        <taxon>Bacteria</taxon>
        <taxon>Bacillati</taxon>
        <taxon>Actinomycetota</taxon>
        <taxon>Actinomycetes</taxon>
        <taxon>Pseudonocardiales</taxon>
        <taxon>Pseudonocardiaceae</taxon>
        <taxon>Actinokineospora</taxon>
    </lineage>
</organism>
<proteinExistence type="predicted"/>
<dbReference type="EMBL" id="FMZZ01000013">
    <property type="protein sequence ID" value="SDD58031.1"/>
    <property type="molecule type" value="Genomic_DNA"/>
</dbReference>
<dbReference type="Proteomes" id="UP000199501">
    <property type="component" value="Unassembled WGS sequence"/>
</dbReference>
<sequence length="121" mass="13398">MTTPLPRPDHMVVKLRADWDAGPLWVSTGDDVPEPFTAEDITEIAPLSHDLQTAITAWDTRFQGTYDEDTPQNSGFQNDAERTAFIQDGRALARRLAAELPTGTKVGYVPLDTGTWEPVED</sequence>
<dbReference type="AlphaFoldDB" id="A0A1G6VWS9"/>
<dbReference type="RefSeq" id="WP_175483005.1">
    <property type="nucleotide sequence ID" value="NZ_FMZZ01000013.1"/>
</dbReference>
<name>A0A1G6VWS9_9PSEU</name>
<protein>
    <submittedName>
        <fullName evidence="1">Uncharacterized protein</fullName>
    </submittedName>
</protein>
<accession>A0A1G6VWS9</accession>
<gene>
    <name evidence="1" type="ORF">SAMN05216174_113140</name>
</gene>
<evidence type="ECO:0000313" key="1">
    <source>
        <dbReference type="EMBL" id="SDD58031.1"/>
    </source>
</evidence>
<dbReference type="STRING" id="1271860.SAMN05216174_113140"/>
<reference evidence="2" key="1">
    <citation type="submission" date="2016-10" db="EMBL/GenBank/DDBJ databases">
        <authorList>
            <person name="Varghese N."/>
            <person name="Submissions S."/>
        </authorList>
    </citation>
    <scope>NUCLEOTIDE SEQUENCE [LARGE SCALE GENOMIC DNA]</scope>
    <source>
        <strain evidence="2">IBRC-M 10403</strain>
    </source>
</reference>
<evidence type="ECO:0000313" key="2">
    <source>
        <dbReference type="Proteomes" id="UP000199501"/>
    </source>
</evidence>